<dbReference type="Gene3D" id="2.40.420.20">
    <property type="match status" value="1"/>
</dbReference>
<organism evidence="4 5">
    <name type="scientific">Allorhizobium terrae</name>
    <dbReference type="NCBI Taxonomy" id="1848972"/>
    <lineage>
        <taxon>Bacteria</taxon>
        <taxon>Pseudomonadati</taxon>
        <taxon>Pseudomonadota</taxon>
        <taxon>Alphaproteobacteria</taxon>
        <taxon>Hyphomicrobiales</taxon>
        <taxon>Rhizobiaceae</taxon>
        <taxon>Rhizobium/Agrobacterium group</taxon>
        <taxon>Allorhizobium</taxon>
    </lineage>
</organism>
<dbReference type="NCBIfam" id="TIGR01730">
    <property type="entry name" value="RND_mfp"/>
    <property type="match status" value="1"/>
</dbReference>
<reference evidence="4 5" key="1">
    <citation type="submission" date="2019-04" db="EMBL/GenBank/DDBJ databases">
        <title>Rhizobium terrae sp. nov., isolated from a paddy soil.</title>
        <authorList>
            <person name="Lin S.-Y."/>
            <person name="Hameed A."/>
            <person name="Huang H.-I."/>
            <person name="Young C.-C."/>
        </authorList>
    </citation>
    <scope>NUCLEOTIDE SEQUENCE [LARGE SCALE GENOMIC DNA]</scope>
    <source>
        <strain evidence="4 5">CC-HIH110</strain>
    </source>
</reference>
<feature type="domain" description="CusB-like beta-barrel" evidence="3">
    <location>
        <begin position="201"/>
        <end position="274"/>
    </location>
</feature>
<dbReference type="SUPFAM" id="SSF111369">
    <property type="entry name" value="HlyD-like secretion proteins"/>
    <property type="match status" value="1"/>
</dbReference>
<dbReference type="InterPro" id="IPR006143">
    <property type="entry name" value="RND_pump_MFP"/>
</dbReference>
<dbReference type="FunFam" id="2.40.30.170:FF:000010">
    <property type="entry name" value="Efflux RND transporter periplasmic adaptor subunit"/>
    <property type="match status" value="1"/>
</dbReference>
<dbReference type="AlphaFoldDB" id="A0A4V3W7L0"/>
<dbReference type="GO" id="GO:0015562">
    <property type="term" value="F:efflux transmembrane transporter activity"/>
    <property type="evidence" value="ECO:0007669"/>
    <property type="project" value="TreeGrafter"/>
</dbReference>
<evidence type="ECO:0000259" key="3">
    <source>
        <dbReference type="Pfam" id="PF25954"/>
    </source>
</evidence>
<dbReference type="InterPro" id="IPR058625">
    <property type="entry name" value="MdtA-like_BSH"/>
</dbReference>
<feature type="domain" description="Multidrug resistance protein MdtA-like barrel-sandwich hybrid" evidence="2">
    <location>
        <begin position="70"/>
        <end position="190"/>
    </location>
</feature>
<dbReference type="Pfam" id="PF25954">
    <property type="entry name" value="Beta-barrel_RND_2"/>
    <property type="match status" value="1"/>
</dbReference>
<name>A0A4V3W7L0_9HYPH</name>
<dbReference type="InterPro" id="IPR058792">
    <property type="entry name" value="Beta-barrel_RND_2"/>
</dbReference>
<gene>
    <name evidence="4" type="ORF">E6C51_16855</name>
</gene>
<keyword evidence="5" id="KW-1185">Reference proteome</keyword>
<dbReference type="EMBL" id="SSOA01000011">
    <property type="protein sequence ID" value="THF47741.1"/>
    <property type="molecule type" value="Genomic_DNA"/>
</dbReference>
<dbReference type="Gene3D" id="2.40.50.100">
    <property type="match status" value="1"/>
</dbReference>
<dbReference type="PANTHER" id="PTHR30469:SF11">
    <property type="entry name" value="BLL4320 PROTEIN"/>
    <property type="match status" value="1"/>
</dbReference>
<comment type="caution">
    <text evidence="4">The sequence shown here is derived from an EMBL/GenBank/DDBJ whole genome shotgun (WGS) entry which is preliminary data.</text>
</comment>
<dbReference type="Pfam" id="PF25917">
    <property type="entry name" value="BSH_RND"/>
    <property type="match status" value="1"/>
</dbReference>
<proteinExistence type="inferred from homology"/>
<evidence type="ECO:0000259" key="2">
    <source>
        <dbReference type="Pfam" id="PF25917"/>
    </source>
</evidence>
<evidence type="ECO:0000313" key="4">
    <source>
        <dbReference type="EMBL" id="THF47741.1"/>
    </source>
</evidence>
<dbReference type="RefSeq" id="WP_190236840.1">
    <property type="nucleotide sequence ID" value="NZ_SSOA01000011.1"/>
</dbReference>
<dbReference type="Proteomes" id="UP000310754">
    <property type="component" value="Unassembled WGS sequence"/>
</dbReference>
<evidence type="ECO:0000256" key="1">
    <source>
        <dbReference type="ARBA" id="ARBA00009477"/>
    </source>
</evidence>
<protein>
    <submittedName>
        <fullName evidence="4">Efflux RND transporter periplasmic adaptor subunit</fullName>
    </submittedName>
</protein>
<dbReference type="PANTHER" id="PTHR30469">
    <property type="entry name" value="MULTIDRUG RESISTANCE PROTEIN MDTA"/>
    <property type="match status" value="1"/>
</dbReference>
<sequence length="374" mass="39682">MIKRMVIMLLATGAVFGGLYGFQTFKAGIIQKVMAGMANPPQTVSTADANVSDWQDQVEAVGTLKAVNGADLALQVSGIVEEKSFESGDTVVAGQSLLKLSAEDDIAKLAALKATADNYAISLKRAQDQQKVSAVSQATVDSDSANLKNAQALVAQQQAIIDQKTLRAPFAGRLGIRNVDLGQYLTAGTTIVTLQALDTLYVDLYLPQQALNQIKVGQDVTTTVDAYPGKTFPGKISAINSKVDPVSRNVQIRATMSNPDGLLLPGMFGRVKINIGSSQKLITLPQTAIVYNPYGDSVFIVDHPTANDSKNGVARQMFIKTGATRGDNVAIIDGVKAGEQVVIAGQIKLRNGTPVTIDNSHVPTFENAPEIKDQ</sequence>
<dbReference type="GO" id="GO:1990281">
    <property type="term" value="C:efflux pump complex"/>
    <property type="evidence" value="ECO:0007669"/>
    <property type="project" value="TreeGrafter"/>
</dbReference>
<accession>A0A4V3W7L0</accession>
<dbReference type="Gene3D" id="2.40.30.170">
    <property type="match status" value="1"/>
</dbReference>
<comment type="similarity">
    <text evidence="1">Belongs to the membrane fusion protein (MFP) (TC 8.A.1) family.</text>
</comment>
<evidence type="ECO:0000313" key="5">
    <source>
        <dbReference type="Proteomes" id="UP000310754"/>
    </source>
</evidence>
<dbReference type="Gene3D" id="1.10.287.470">
    <property type="entry name" value="Helix hairpin bin"/>
    <property type="match status" value="1"/>
</dbReference>